<name>A0A8S1RFJ4_9CILI</name>
<sequence>MQSSSNIQISLSVKNSCRQKVILSLINFKDQLFANYKLILSLLEEHVMESILLKES</sequence>
<keyword evidence="2" id="KW-1185">Reference proteome</keyword>
<protein>
    <submittedName>
        <fullName evidence="1">Uncharacterized protein</fullName>
    </submittedName>
</protein>
<comment type="caution">
    <text evidence="1">The sequence shown here is derived from an EMBL/GenBank/DDBJ whole genome shotgun (WGS) entry which is preliminary data.</text>
</comment>
<evidence type="ECO:0000313" key="1">
    <source>
        <dbReference type="EMBL" id="CAD8125729.1"/>
    </source>
</evidence>
<reference evidence="1" key="1">
    <citation type="submission" date="2021-01" db="EMBL/GenBank/DDBJ databases">
        <authorList>
            <consortium name="Genoscope - CEA"/>
            <person name="William W."/>
        </authorList>
    </citation>
    <scope>NUCLEOTIDE SEQUENCE</scope>
</reference>
<evidence type="ECO:0000313" key="2">
    <source>
        <dbReference type="Proteomes" id="UP000692954"/>
    </source>
</evidence>
<dbReference type="Proteomes" id="UP000692954">
    <property type="component" value="Unassembled WGS sequence"/>
</dbReference>
<dbReference type="EMBL" id="CAJJDN010000161">
    <property type="protein sequence ID" value="CAD8125729.1"/>
    <property type="molecule type" value="Genomic_DNA"/>
</dbReference>
<gene>
    <name evidence="1" type="ORF">PSON_ATCC_30995.1.T1610114</name>
</gene>
<accession>A0A8S1RFJ4</accession>
<proteinExistence type="predicted"/>
<dbReference type="AlphaFoldDB" id="A0A8S1RFJ4"/>
<organism evidence="1 2">
    <name type="scientific">Paramecium sonneborni</name>
    <dbReference type="NCBI Taxonomy" id="65129"/>
    <lineage>
        <taxon>Eukaryota</taxon>
        <taxon>Sar</taxon>
        <taxon>Alveolata</taxon>
        <taxon>Ciliophora</taxon>
        <taxon>Intramacronucleata</taxon>
        <taxon>Oligohymenophorea</taxon>
        <taxon>Peniculida</taxon>
        <taxon>Parameciidae</taxon>
        <taxon>Paramecium</taxon>
    </lineage>
</organism>